<name>A0A5B0S572_PUCGR</name>
<evidence type="ECO:0000313" key="3">
    <source>
        <dbReference type="Proteomes" id="UP000325313"/>
    </source>
</evidence>
<dbReference type="Gene3D" id="2.130.10.10">
    <property type="entry name" value="YVTN repeat-like/Quinoprotein amine dehydrogenase"/>
    <property type="match status" value="1"/>
</dbReference>
<gene>
    <name evidence="2" type="ORF">PGTUg99_015889</name>
</gene>
<organism evidence="2 3">
    <name type="scientific">Puccinia graminis f. sp. tritici</name>
    <dbReference type="NCBI Taxonomy" id="56615"/>
    <lineage>
        <taxon>Eukaryota</taxon>
        <taxon>Fungi</taxon>
        <taxon>Dikarya</taxon>
        <taxon>Basidiomycota</taxon>
        <taxon>Pucciniomycotina</taxon>
        <taxon>Pucciniomycetes</taxon>
        <taxon>Pucciniales</taxon>
        <taxon>Pucciniaceae</taxon>
        <taxon>Puccinia</taxon>
    </lineage>
</organism>
<dbReference type="InterPro" id="IPR036322">
    <property type="entry name" value="WD40_repeat_dom_sf"/>
</dbReference>
<sequence length="263" mass="29758">MSVSVWSCRRKCSILAPRTEDPTRGRKRSRLIGAAEASKLERQDSSTRALQLSNKQTQATRTEQRRRVMSEETARKRSRTESLSPKPTEPNPTTNEESDEEVGPLPMGNDEKGLKKMENTRKKARAAHQHERLYLKNLPSAERYHRSFMHRDVVSWITVTKTLFIITASVDGHIKFWTKKDPKEGPGIEFVKHYRAHLSPIVSVSASVDGMMYASVSAEGEGGSIKIFDVKNFDMINMFKINFVPQACCWLHDIGQAATILAV</sequence>
<feature type="region of interest" description="Disordered" evidence="1">
    <location>
        <begin position="17"/>
        <end position="128"/>
    </location>
</feature>
<feature type="compositionally biased region" description="Basic and acidic residues" evidence="1">
    <location>
        <begin position="109"/>
        <end position="121"/>
    </location>
</feature>
<dbReference type="Proteomes" id="UP000325313">
    <property type="component" value="Unassembled WGS sequence"/>
</dbReference>
<dbReference type="AlphaFoldDB" id="A0A5B0S572"/>
<evidence type="ECO:0000313" key="2">
    <source>
        <dbReference type="EMBL" id="KAA1132545.1"/>
    </source>
</evidence>
<dbReference type="InterPro" id="IPR015943">
    <property type="entry name" value="WD40/YVTN_repeat-like_dom_sf"/>
</dbReference>
<dbReference type="InterPro" id="IPR001680">
    <property type="entry name" value="WD40_rpt"/>
</dbReference>
<dbReference type="SUPFAM" id="SSF50978">
    <property type="entry name" value="WD40 repeat-like"/>
    <property type="match status" value="1"/>
</dbReference>
<feature type="compositionally biased region" description="Polar residues" evidence="1">
    <location>
        <begin position="46"/>
        <end position="55"/>
    </location>
</feature>
<proteinExistence type="predicted"/>
<dbReference type="SMART" id="SM00320">
    <property type="entry name" value="WD40"/>
    <property type="match status" value="2"/>
</dbReference>
<dbReference type="EMBL" id="VDEP01000079">
    <property type="protein sequence ID" value="KAA1132545.1"/>
    <property type="molecule type" value="Genomic_DNA"/>
</dbReference>
<comment type="caution">
    <text evidence="2">The sequence shown here is derived from an EMBL/GenBank/DDBJ whole genome shotgun (WGS) entry which is preliminary data.</text>
</comment>
<feature type="compositionally biased region" description="Basic and acidic residues" evidence="1">
    <location>
        <begin position="62"/>
        <end position="75"/>
    </location>
</feature>
<evidence type="ECO:0000256" key="1">
    <source>
        <dbReference type="SAM" id="MobiDB-lite"/>
    </source>
</evidence>
<protein>
    <submittedName>
        <fullName evidence="2">Uncharacterized protein</fullName>
    </submittedName>
</protein>
<reference evidence="2 3" key="1">
    <citation type="submission" date="2019-05" db="EMBL/GenBank/DDBJ databases">
        <title>Emergence of the Ug99 lineage of the wheat stem rust pathogen through somatic hybridization.</title>
        <authorList>
            <person name="Li F."/>
            <person name="Upadhyaya N.M."/>
            <person name="Sperschneider J."/>
            <person name="Matny O."/>
            <person name="Nguyen-Phuc H."/>
            <person name="Mago R."/>
            <person name="Raley C."/>
            <person name="Miller M.E."/>
            <person name="Silverstein K.A.T."/>
            <person name="Henningsen E."/>
            <person name="Hirsch C.D."/>
            <person name="Visser B."/>
            <person name="Pretorius Z.A."/>
            <person name="Steffenson B.J."/>
            <person name="Schwessinger B."/>
            <person name="Dodds P.N."/>
            <person name="Figueroa M."/>
        </authorList>
    </citation>
    <scope>NUCLEOTIDE SEQUENCE [LARGE SCALE GENOMIC DNA]</scope>
    <source>
        <strain evidence="2 3">Ug99</strain>
    </source>
</reference>
<accession>A0A5B0S572</accession>